<dbReference type="HOGENOM" id="CLU_3081061_0_0_9"/>
<feature type="compositionally biased region" description="Polar residues" evidence="1">
    <location>
        <begin position="32"/>
        <end position="41"/>
    </location>
</feature>
<evidence type="ECO:0000313" key="3">
    <source>
        <dbReference type="Proteomes" id="UP000007332"/>
    </source>
</evidence>
<evidence type="ECO:0000256" key="1">
    <source>
        <dbReference type="SAM" id="MobiDB-lite"/>
    </source>
</evidence>
<dbReference type="PATRIC" id="fig|1071400.3.peg.26"/>
<dbReference type="AlphaFoldDB" id="J9W4F8"/>
<reference evidence="2 3" key="1">
    <citation type="journal article" date="2012" name="J. Biotechnol.">
        <title>Insights into the completely annotated genome of Lactobacillus buchneri CD034, a strain isolated from stable grass silage.</title>
        <authorList>
            <person name="Heinl S."/>
            <person name="Wibberg D."/>
            <person name="Eikmeyer F."/>
            <person name="Szczepanowski R."/>
            <person name="Blom J."/>
            <person name="Linke B."/>
            <person name="Goesmann A."/>
            <person name="Grabherr R."/>
            <person name="Schwab H."/>
            <person name="Puhler A."/>
            <person name="Schluter A."/>
        </authorList>
    </citation>
    <scope>NUCLEOTIDE SEQUENCE [LARGE SCALE GENOMIC DNA]</scope>
    <source>
        <strain evidence="2 3">CD034</strain>
    </source>
</reference>
<dbReference type="EMBL" id="CP003043">
    <property type="protein sequence ID" value="AFR99140.1"/>
    <property type="molecule type" value="Genomic_DNA"/>
</dbReference>
<dbReference type="KEGG" id="lbn:LBUCD034_0027"/>
<name>J9W4F8_LENBU</name>
<keyword evidence="3" id="KW-1185">Reference proteome</keyword>
<sequence>MMRSNVCGQIESIQLLYLNYPKQIHFKDWRITNDSQTSQSRRGMGAADPGGY</sequence>
<protein>
    <submittedName>
        <fullName evidence="2">Uncharacterized protein</fullName>
    </submittedName>
</protein>
<accession>J9W4F8</accession>
<proteinExistence type="predicted"/>
<evidence type="ECO:0000313" key="2">
    <source>
        <dbReference type="EMBL" id="AFR99140.1"/>
    </source>
</evidence>
<gene>
    <name evidence="2" type="ORF">LBUCD034_0027</name>
</gene>
<feature type="region of interest" description="Disordered" evidence="1">
    <location>
        <begin position="31"/>
        <end position="52"/>
    </location>
</feature>
<organism evidence="2 3">
    <name type="scientific">Lentilactobacillus buchneri subsp. silagei CD034</name>
    <dbReference type="NCBI Taxonomy" id="1071400"/>
    <lineage>
        <taxon>Bacteria</taxon>
        <taxon>Bacillati</taxon>
        <taxon>Bacillota</taxon>
        <taxon>Bacilli</taxon>
        <taxon>Lactobacillales</taxon>
        <taxon>Lactobacillaceae</taxon>
        <taxon>Lentilactobacillus</taxon>
        <taxon>Lentilactobacillus buchneri subsp. silagei</taxon>
    </lineage>
</organism>
<dbReference type="Proteomes" id="UP000007332">
    <property type="component" value="Chromosome"/>
</dbReference>